<protein>
    <submittedName>
        <fullName evidence="1">Uncharacterized protein</fullName>
    </submittedName>
</protein>
<dbReference type="PATRIC" id="fig|389348.3.peg.2821"/>
<dbReference type="KEGG" id="pnl:PNK_p0055"/>
<dbReference type="Proteomes" id="UP000069902">
    <property type="component" value="Plasmid pPNK"/>
</dbReference>
<evidence type="ECO:0000313" key="2">
    <source>
        <dbReference type="Proteomes" id="UP000069902"/>
    </source>
</evidence>
<gene>
    <name evidence="1" type="ORF">PNK_p0055</name>
</gene>
<geneLocation type="plasmid" evidence="2">
    <name>pPNK</name>
</geneLocation>
<proteinExistence type="predicted"/>
<name>A0A0U5JG80_9BACT</name>
<sequence>MFEFLKRHRFDNILKEESLFEVSQEVGAKYALKEIGGKGGKHEGAGRPCRV</sequence>
<dbReference type="InParanoid" id="A0A0U5JG80"/>
<dbReference type="EMBL" id="LN879503">
    <property type="protein sequence ID" value="CUI18109.1"/>
    <property type="molecule type" value="Genomic_DNA"/>
</dbReference>
<keyword evidence="2" id="KW-1185">Reference proteome</keyword>
<accession>A0A0U5JG80</accession>
<organism evidence="1 2">
    <name type="scientific">Candidatus Protochlamydia naegleriophila</name>
    <dbReference type="NCBI Taxonomy" id="389348"/>
    <lineage>
        <taxon>Bacteria</taxon>
        <taxon>Pseudomonadati</taxon>
        <taxon>Chlamydiota</taxon>
        <taxon>Chlamydiia</taxon>
        <taxon>Parachlamydiales</taxon>
        <taxon>Parachlamydiaceae</taxon>
        <taxon>Candidatus Protochlamydia</taxon>
    </lineage>
</organism>
<evidence type="ECO:0000313" key="1">
    <source>
        <dbReference type="EMBL" id="CUI18109.1"/>
    </source>
</evidence>
<reference evidence="2" key="1">
    <citation type="submission" date="2015-09" db="EMBL/GenBank/DDBJ databases">
        <authorList>
            <person name="Bertelli C."/>
        </authorList>
    </citation>
    <scope>NUCLEOTIDE SEQUENCE [LARGE SCALE GENOMIC DNA]</scope>
    <source>
        <strain evidence="2">KNic</strain>
        <plasmid evidence="2">pPNK</plasmid>
    </source>
</reference>
<dbReference type="AlphaFoldDB" id="A0A0U5JG80"/>